<protein>
    <submittedName>
        <fullName evidence="2">Uncharacterized protein</fullName>
    </submittedName>
</protein>
<feature type="region of interest" description="Disordered" evidence="1">
    <location>
        <begin position="1"/>
        <end position="33"/>
    </location>
</feature>
<name>M3YBF5_MUSPF</name>
<accession>M3YBF5</accession>
<organism evidence="2">
    <name type="scientific">Mustela putorius furo</name>
    <name type="common">European domestic ferret</name>
    <name type="synonym">Mustela furo</name>
    <dbReference type="NCBI Taxonomy" id="9669"/>
    <lineage>
        <taxon>Eukaryota</taxon>
        <taxon>Metazoa</taxon>
        <taxon>Chordata</taxon>
        <taxon>Craniata</taxon>
        <taxon>Vertebrata</taxon>
        <taxon>Euteleostomi</taxon>
        <taxon>Mammalia</taxon>
        <taxon>Eutheria</taxon>
        <taxon>Laurasiatheria</taxon>
        <taxon>Carnivora</taxon>
        <taxon>Caniformia</taxon>
        <taxon>Musteloidea</taxon>
        <taxon>Mustelidae</taxon>
        <taxon>Mustelinae</taxon>
        <taxon>Mustela</taxon>
    </lineage>
</organism>
<dbReference type="EMBL" id="AEYP01059470">
    <property type="status" value="NOT_ANNOTATED_CDS"/>
    <property type="molecule type" value="Genomic_DNA"/>
</dbReference>
<feature type="region of interest" description="Disordered" evidence="1">
    <location>
        <begin position="53"/>
        <end position="217"/>
    </location>
</feature>
<proteinExistence type="predicted"/>
<dbReference type="HOGENOM" id="CLU_1271943_0_0_1"/>
<dbReference type="AlphaFoldDB" id="M3YBF5"/>
<sequence length="217" mass="21811">MRPRAAPSSGPLGVASRAPTTRAKPAPLSHLRPRAVLESRAEVLGAPSALAGAIALHGPGGRSRVSEAWSPRAAGSHRRRGAGDTKGAGRPRAHGAHRGEGRAGLRGGRRARGGAGGAGGAERAEFRSQSGVRAAGGRSRPHSSCPGQVVSGCGFPGPAPPPGCPAASPAHPSQACRPLARSRPAQSPAPPPPLGEKGKSRPWPGRQALGLVWNLNS</sequence>
<reference evidence="2" key="1">
    <citation type="submission" date="2024-06" db="UniProtKB">
        <authorList>
            <consortium name="Ensembl"/>
        </authorList>
    </citation>
    <scope>IDENTIFICATION</scope>
</reference>
<dbReference type="InParanoid" id="M3YBF5"/>
<evidence type="ECO:0000256" key="1">
    <source>
        <dbReference type="SAM" id="MobiDB-lite"/>
    </source>
</evidence>
<evidence type="ECO:0000313" key="2">
    <source>
        <dbReference type="Ensembl" id="ENSMPUP00000008662.1"/>
    </source>
</evidence>
<dbReference type="Ensembl" id="ENSMPUT00000008804.1">
    <property type="protein sequence ID" value="ENSMPUP00000008662.1"/>
    <property type="gene ID" value="ENSMPUG00000008732.1"/>
</dbReference>
<feature type="compositionally biased region" description="Low complexity" evidence="1">
    <location>
        <begin position="165"/>
        <end position="186"/>
    </location>
</feature>
<dbReference type="EMBL" id="AEYP01059471">
    <property type="status" value="NOT_ANNOTATED_CDS"/>
    <property type="molecule type" value="Genomic_DNA"/>
</dbReference>